<dbReference type="InterPro" id="IPR006448">
    <property type="entry name" value="Phage_term_ssu_P27"/>
</dbReference>
<evidence type="ECO:0000313" key="2">
    <source>
        <dbReference type="Proteomes" id="UP000486903"/>
    </source>
</evidence>
<accession>A0A6B4JJ74</accession>
<gene>
    <name evidence="1" type="ORF">FDG31_00290</name>
</gene>
<dbReference type="Proteomes" id="UP000486903">
    <property type="component" value="Unassembled WGS sequence"/>
</dbReference>
<dbReference type="AlphaFoldDB" id="A0A6B4JJ74"/>
<dbReference type="RefSeq" id="WP_003371206.1">
    <property type="nucleotide sequence ID" value="NZ_JACBBA010000001.1"/>
</dbReference>
<sequence length="160" mass="18042">MSRARKPLEMQKKHLTNAEITEKEQQEEFLSLGKEQLEKPPSWLIDDIAKNEFIRVVTELNDVKIIGNLDLSNVGGYCNAFSTYVNAIENLKGKKSLVKEATKNGVKLVENPYLIIRDKAASEMRKFGSLCGINVDGRLKLATVQTTKQQEDIIDEFGDI</sequence>
<dbReference type="Pfam" id="PF05119">
    <property type="entry name" value="Terminase_4"/>
    <property type="match status" value="1"/>
</dbReference>
<reference evidence="1 2" key="1">
    <citation type="submission" date="2019-04" db="EMBL/GenBank/DDBJ databases">
        <title>Genome sequencing of Clostridium botulinum Groups I-IV and Clostridium butyricum.</title>
        <authorList>
            <person name="Brunt J."/>
            <person name="Van Vliet A.H.M."/>
            <person name="Stringer S.C."/>
            <person name="Carter A.T."/>
            <person name="Peck M.W."/>
        </authorList>
    </citation>
    <scope>NUCLEOTIDE SEQUENCE [LARGE SCALE GENOMIC DNA]</scope>
    <source>
        <strain evidence="1 2">BL81</strain>
    </source>
</reference>
<name>A0A6B4JJ74_CLOBO</name>
<proteinExistence type="predicted"/>
<dbReference type="EMBL" id="SXFB01000001">
    <property type="protein sequence ID" value="NFV24621.1"/>
    <property type="molecule type" value="Genomic_DNA"/>
</dbReference>
<protein>
    <submittedName>
        <fullName evidence="1">Phage terminase small subunit P27 family</fullName>
    </submittedName>
</protein>
<organism evidence="1 2">
    <name type="scientific">Clostridium botulinum</name>
    <dbReference type="NCBI Taxonomy" id="1491"/>
    <lineage>
        <taxon>Bacteria</taxon>
        <taxon>Bacillati</taxon>
        <taxon>Bacillota</taxon>
        <taxon>Clostridia</taxon>
        <taxon>Eubacteriales</taxon>
        <taxon>Clostridiaceae</taxon>
        <taxon>Clostridium</taxon>
    </lineage>
</organism>
<dbReference type="NCBIfam" id="TIGR01558">
    <property type="entry name" value="sm_term_P27"/>
    <property type="match status" value="1"/>
</dbReference>
<comment type="caution">
    <text evidence="1">The sequence shown here is derived from an EMBL/GenBank/DDBJ whole genome shotgun (WGS) entry which is preliminary data.</text>
</comment>
<evidence type="ECO:0000313" key="1">
    <source>
        <dbReference type="EMBL" id="NFV24621.1"/>
    </source>
</evidence>